<dbReference type="PANTHER" id="PTHR42837:SF2">
    <property type="entry name" value="MEMBRANE METALLOPROTEASE ARASP2, CHLOROPLASTIC-RELATED"/>
    <property type="match status" value="1"/>
</dbReference>
<accession>A0AAF0YPJ1</accession>
<comment type="subcellular location">
    <subcellularLocation>
        <location evidence="3">Cell membrane</location>
        <topology evidence="3">Single-pass membrane protein</topology>
    </subcellularLocation>
    <subcellularLocation>
        <location evidence="2">Membrane</location>
        <topology evidence="2">Multi-pass membrane protein</topology>
    </subcellularLocation>
</comment>
<dbReference type="EC" id="3.4.24.-" evidence="12"/>
<keyword evidence="5" id="KW-0645">Protease</keyword>
<feature type="domain" description="PDZ" evidence="13">
    <location>
        <begin position="204"/>
        <end position="236"/>
    </location>
</feature>
<keyword evidence="9 12" id="KW-1133">Transmembrane helix</keyword>
<dbReference type="AlphaFoldDB" id="A0AAF0YPJ1"/>
<evidence type="ECO:0000256" key="5">
    <source>
        <dbReference type="ARBA" id="ARBA00022670"/>
    </source>
</evidence>
<dbReference type="Pfam" id="PF17820">
    <property type="entry name" value="PDZ_6"/>
    <property type="match status" value="1"/>
</dbReference>
<dbReference type="GO" id="GO:0046872">
    <property type="term" value="F:metal ion binding"/>
    <property type="evidence" value="ECO:0007669"/>
    <property type="project" value="UniProtKB-KW"/>
</dbReference>
<evidence type="ECO:0000256" key="3">
    <source>
        <dbReference type="ARBA" id="ARBA00004162"/>
    </source>
</evidence>
<protein>
    <recommendedName>
        <fullName evidence="12">Zinc metalloprotease</fullName>
        <ecNumber evidence="12">3.4.24.-</ecNumber>
    </recommendedName>
</protein>
<evidence type="ECO:0000256" key="1">
    <source>
        <dbReference type="ARBA" id="ARBA00001947"/>
    </source>
</evidence>
<gene>
    <name evidence="14" type="primary">rseP</name>
    <name evidence="14" type="ORF">CJ229_000750</name>
</gene>
<dbReference type="CDD" id="cd23081">
    <property type="entry name" value="cpPDZ_EcRseP-like"/>
    <property type="match status" value="1"/>
</dbReference>
<evidence type="ECO:0000256" key="6">
    <source>
        <dbReference type="ARBA" id="ARBA00022692"/>
    </source>
</evidence>
<sequence length="434" mass="48196">MLVGILSFIVVFGVLVTVHELGHLYFAKRAGIYCPEFAIGMGPKLFSYSHNDTLYTIRLLPVGGYVRMASADMEVNPLNKGMSIALKLNDSNEITHVLLDDKHNFNDIEAVEVIDNDFVEKMTVTANRYSDNNIVTYTLAKTAYLVENGQLERIASYDERFESKTPWQRFLTLFAGPLFNFLLAFVLFIFLAYVVGKTVDTPTVGEVSEGSPAEKAGIVAGDEVKEVNGQVVSDWTEMTQTIAANGGEDKPITFKVENDGKVREVDIVPMIEETETPTGDVEKRLIIGVRQMMAEPKNIFEPILWGTERMIEVSTMLLTLLGQLFLSIFQGEFTFDMLNGPVGIYKVTESVAQLGIISLIAFTAMISVNLGVMNLLPIPALDGGRILFVLYEAIFRKPVNKKVAMNIQIAGVLFVIMIMILVTWNDIKVFFLGG</sequence>
<evidence type="ECO:0000256" key="9">
    <source>
        <dbReference type="ARBA" id="ARBA00022989"/>
    </source>
</evidence>
<feature type="transmembrane region" description="Helical" evidence="12">
    <location>
        <begin position="310"/>
        <end position="329"/>
    </location>
</feature>
<keyword evidence="12" id="KW-0479">Metal-binding</keyword>
<dbReference type="Proteomes" id="UP000243626">
    <property type="component" value="Chromosome"/>
</dbReference>
<keyword evidence="7 12" id="KW-0378">Hydrolase</keyword>
<dbReference type="RefSeq" id="WP_070710371.1">
    <property type="nucleotide sequence ID" value="NZ_CP136964.1"/>
</dbReference>
<name>A0AAF0YPJ1_9STAP</name>
<keyword evidence="6 12" id="KW-0812">Transmembrane</keyword>
<keyword evidence="8 12" id="KW-0862">Zinc</keyword>
<dbReference type="PROSITE" id="PS50106">
    <property type="entry name" value="PDZ"/>
    <property type="match status" value="1"/>
</dbReference>
<dbReference type="SUPFAM" id="SSF50156">
    <property type="entry name" value="PDZ domain-like"/>
    <property type="match status" value="1"/>
</dbReference>
<keyword evidence="15" id="KW-1185">Reference proteome</keyword>
<reference evidence="15" key="1">
    <citation type="submission" date="2017-09" db="EMBL/GenBank/DDBJ databases">
        <title>Bacterial strain isolated from the female urinary microbiota.</title>
        <authorList>
            <person name="Thomas-White K."/>
            <person name="Kumar N."/>
            <person name="Forster S."/>
            <person name="Putonti C."/>
            <person name="Lawley T."/>
            <person name="Wolfe A.J."/>
        </authorList>
    </citation>
    <scope>NUCLEOTIDE SEQUENCE [LARGE SCALE GENOMIC DNA]</scope>
    <source>
        <strain evidence="15">UMB0959</strain>
    </source>
</reference>
<evidence type="ECO:0000256" key="10">
    <source>
        <dbReference type="ARBA" id="ARBA00023049"/>
    </source>
</evidence>
<evidence type="ECO:0000256" key="8">
    <source>
        <dbReference type="ARBA" id="ARBA00022833"/>
    </source>
</evidence>
<evidence type="ECO:0000256" key="7">
    <source>
        <dbReference type="ARBA" id="ARBA00022801"/>
    </source>
</evidence>
<dbReference type="Pfam" id="PF02163">
    <property type="entry name" value="Peptidase_M50"/>
    <property type="match status" value="1"/>
</dbReference>
<comment type="similarity">
    <text evidence="4 12">Belongs to the peptidase M50B family.</text>
</comment>
<evidence type="ECO:0000256" key="11">
    <source>
        <dbReference type="ARBA" id="ARBA00023136"/>
    </source>
</evidence>
<evidence type="ECO:0000259" key="13">
    <source>
        <dbReference type="PROSITE" id="PS50106"/>
    </source>
</evidence>
<keyword evidence="10 12" id="KW-0482">Metalloprotease</keyword>
<dbReference type="GO" id="GO:0006508">
    <property type="term" value="P:proteolysis"/>
    <property type="evidence" value="ECO:0007669"/>
    <property type="project" value="UniProtKB-KW"/>
</dbReference>
<proteinExistence type="inferred from homology"/>
<evidence type="ECO:0000256" key="12">
    <source>
        <dbReference type="RuleBase" id="RU362031"/>
    </source>
</evidence>
<feature type="transmembrane region" description="Helical" evidence="12">
    <location>
        <begin position="350"/>
        <end position="368"/>
    </location>
</feature>
<feature type="transmembrane region" description="Helical" evidence="12">
    <location>
        <begin position="6"/>
        <end position="26"/>
    </location>
</feature>
<keyword evidence="11 12" id="KW-0472">Membrane</keyword>
<dbReference type="InterPro" id="IPR008915">
    <property type="entry name" value="Peptidase_M50"/>
</dbReference>
<evidence type="ECO:0000256" key="2">
    <source>
        <dbReference type="ARBA" id="ARBA00004141"/>
    </source>
</evidence>
<feature type="transmembrane region" description="Helical" evidence="12">
    <location>
        <begin position="170"/>
        <end position="195"/>
    </location>
</feature>
<dbReference type="InterPro" id="IPR004387">
    <property type="entry name" value="Pept_M50_Zn"/>
</dbReference>
<dbReference type="SMART" id="SM00228">
    <property type="entry name" value="PDZ"/>
    <property type="match status" value="1"/>
</dbReference>
<dbReference type="Gene3D" id="2.30.42.10">
    <property type="match status" value="1"/>
</dbReference>
<dbReference type="InterPro" id="IPR041489">
    <property type="entry name" value="PDZ_6"/>
</dbReference>
<dbReference type="GO" id="GO:0016020">
    <property type="term" value="C:membrane"/>
    <property type="evidence" value="ECO:0007669"/>
    <property type="project" value="UniProtKB-SubCell"/>
</dbReference>
<dbReference type="InterPro" id="IPR036034">
    <property type="entry name" value="PDZ_sf"/>
</dbReference>
<evidence type="ECO:0000256" key="4">
    <source>
        <dbReference type="ARBA" id="ARBA00007931"/>
    </source>
</evidence>
<organism evidence="14 15">
    <name type="scientific">Nosocomiicoccus massiliensis</name>
    <dbReference type="NCBI Taxonomy" id="1232430"/>
    <lineage>
        <taxon>Bacteria</taxon>
        <taxon>Bacillati</taxon>
        <taxon>Bacillota</taxon>
        <taxon>Bacilli</taxon>
        <taxon>Bacillales</taxon>
        <taxon>Staphylococcaceae</taxon>
        <taxon>Nosocomiicoccus</taxon>
    </lineage>
</organism>
<dbReference type="PANTHER" id="PTHR42837">
    <property type="entry name" value="REGULATOR OF SIGMA-E PROTEASE RSEP"/>
    <property type="match status" value="1"/>
</dbReference>
<dbReference type="InterPro" id="IPR001478">
    <property type="entry name" value="PDZ"/>
</dbReference>
<dbReference type="KEGG" id="nmy:CJ229_000750"/>
<comment type="cofactor">
    <cofactor evidence="1 12">
        <name>Zn(2+)</name>
        <dbReference type="ChEBI" id="CHEBI:29105"/>
    </cofactor>
</comment>
<dbReference type="EMBL" id="CP136964">
    <property type="protein sequence ID" value="WOS97022.1"/>
    <property type="molecule type" value="Genomic_DNA"/>
</dbReference>
<dbReference type="CDD" id="cd06163">
    <property type="entry name" value="S2P-M50_PDZ_RseP-like"/>
    <property type="match status" value="1"/>
</dbReference>
<dbReference type="NCBIfam" id="TIGR00054">
    <property type="entry name" value="RIP metalloprotease RseP"/>
    <property type="match status" value="1"/>
</dbReference>
<dbReference type="GO" id="GO:0004222">
    <property type="term" value="F:metalloendopeptidase activity"/>
    <property type="evidence" value="ECO:0007669"/>
    <property type="project" value="InterPro"/>
</dbReference>
<evidence type="ECO:0000313" key="14">
    <source>
        <dbReference type="EMBL" id="WOS97022.1"/>
    </source>
</evidence>
<feature type="transmembrane region" description="Helical" evidence="12">
    <location>
        <begin position="403"/>
        <end position="424"/>
    </location>
</feature>
<evidence type="ECO:0000313" key="15">
    <source>
        <dbReference type="Proteomes" id="UP000243626"/>
    </source>
</evidence>